<protein>
    <recommendedName>
        <fullName evidence="3">Bacteriocin immunity protein</fullName>
    </recommendedName>
</protein>
<evidence type="ECO:0008006" key="3">
    <source>
        <dbReference type="Google" id="ProtNLM"/>
    </source>
</evidence>
<dbReference type="KEGG" id="rsi:Runsl_0337"/>
<sequence>MKNNAHINSILEKLKNLTYSSHQSDIDKCKSEIRELVQQLSFDGEKELRSNILIHSFMEDLYAYNPHKSSISARLLLFNKLTELKLYNM</sequence>
<proteinExistence type="predicted"/>
<dbReference type="AlphaFoldDB" id="A0A7U3ZGH4"/>
<gene>
    <name evidence="1" type="ordered locus">Runsl_0337</name>
</gene>
<evidence type="ECO:0000313" key="1">
    <source>
        <dbReference type="EMBL" id="AEI46789.1"/>
    </source>
</evidence>
<name>A0A7U3ZGH4_RUNSL</name>
<reference evidence="1 2" key="2">
    <citation type="journal article" date="2012" name="Stand. Genomic Sci.">
        <title>Complete genome sequence of the aquatic bacterium Runella slithyformis type strain (LSU 4(T)).</title>
        <authorList>
            <person name="Copeland A."/>
            <person name="Zhang X."/>
            <person name="Misra M."/>
            <person name="Lapidus A."/>
            <person name="Nolan M."/>
            <person name="Lucas S."/>
            <person name="Deshpande S."/>
            <person name="Cheng J.F."/>
            <person name="Tapia R."/>
            <person name="Goodwin L.A."/>
            <person name="Pitluck S."/>
            <person name="Liolios K."/>
            <person name="Pagani I."/>
            <person name="Ivanova N."/>
            <person name="Mikhailova N."/>
            <person name="Pati A."/>
            <person name="Chen A."/>
            <person name="Palaniappan K."/>
            <person name="Land M."/>
            <person name="Hauser L."/>
            <person name="Pan C."/>
            <person name="Jeffries C.D."/>
            <person name="Detter J.C."/>
            <person name="Brambilla E.M."/>
            <person name="Rohde M."/>
            <person name="Djao O.D."/>
            <person name="Goker M."/>
            <person name="Sikorski J."/>
            <person name="Tindall B.J."/>
            <person name="Woyke T."/>
            <person name="Bristow J."/>
            <person name="Eisen J.A."/>
            <person name="Markowitz V."/>
            <person name="Hugenholtz P."/>
            <person name="Kyrpides N.C."/>
            <person name="Klenk H.P."/>
            <person name="Mavromatis K."/>
        </authorList>
    </citation>
    <scope>NUCLEOTIDE SEQUENCE [LARGE SCALE GENOMIC DNA]</scope>
    <source>
        <strain evidence="2">ATCC 29530 / DSM 19594 / LMG 11500 / NCIMB 11436 / LSU 4</strain>
    </source>
</reference>
<accession>A0A7U3ZGH4</accession>
<dbReference type="Proteomes" id="UP000000493">
    <property type="component" value="Chromosome"/>
</dbReference>
<keyword evidence="2" id="KW-1185">Reference proteome</keyword>
<evidence type="ECO:0000313" key="2">
    <source>
        <dbReference type="Proteomes" id="UP000000493"/>
    </source>
</evidence>
<organism evidence="1 2">
    <name type="scientific">Runella slithyformis (strain ATCC 29530 / DSM 19594 / LMG 11500 / NCIMB 11436 / LSU 4)</name>
    <dbReference type="NCBI Taxonomy" id="761193"/>
    <lineage>
        <taxon>Bacteria</taxon>
        <taxon>Pseudomonadati</taxon>
        <taxon>Bacteroidota</taxon>
        <taxon>Cytophagia</taxon>
        <taxon>Cytophagales</taxon>
        <taxon>Spirosomataceae</taxon>
        <taxon>Runella</taxon>
    </lineage>
</organism>
<reference evidence="2" key="1">
    <citation type="submission" date="2011-06" db="EMBL/GenBank/DDBJ databases">
        <title>The complete genome of chromosome of Runella slithyformis DSM 19594.</title>
        <authorList>
            <consortium name="US DOE Joint Genome Institute (JGI-PGF)"/>
            <person name="Lucas S."/>
            <person name="Han J."/>
            <person name="Lapidus A."/>
            <person name="Bruce D."/>
            <person name="Goodwin L."/>
            <person name="Pitluck S."/>
            <person name="Peters L."/>
            <person name="Kyrpides N."/>
            <person name="Mavromatis K."/>
            <person name="Ivanova N."/>
            <person name="Ovchinnikova G."/>
            <person name="Zhang X."/>
            <person name="Misra M."/>
            <person name="Detter J.C."/>
            <person name="Tapia R."/>
            <person name="Han C."/>
            <person name="Land M."/>
            <person name="Hauser L."/>
            <person name="Markowitz V."/>
            <person name="Cheng J.-F."/>
            <person name="Hugenholtz P."/>
            <person name="Woyke T."/>
            <person name="Wu D."/>
            <person name="Tindall B."/>
            <person name="Faehrich R."/>
            <person name="Brambilla E."/>
            <person name="Klenk H.-P."/>
            <person name="Eisen J.A."/>
        </authorList>
    </citation>
    <scope>NUCLEOTIDE SEQUENCE [LARGE SCALE GENOMIC DNA]</scope>
    <source>
        <strain evidence="2">ATCC 29530 / DSM 19594 / LMG 11500 / NCIMB 11436 / LSU 4</strain>
    </source>
</reference>
<dbReference type="EMBL" id="CP002859">
    <property type="protein sequence ID" value="AEI46789.1"/>
    <property type="molecule type" value="Genomic_DNA"/>
</dbReference>